<evidence type="ECO:0000259" key="2">
    <source>
        <dbReference type="Pfam" id="PF13785"/>
    </source>
</evidence>
<keyword evidence="1" id="KW-0472">Membrane</keyword>
<dbReference type="Proteomes" id="UP000019666">
    <property type="component" value="Unassembled WGS sequence"/>
</dbReference>
<evidence type="ECO:0000313" key="3">
    <source>
        <dbReference type="EMBL" id="EYD73865.1"/>
    </source>
</evidence>
<feature type="transmembrane region" description="Helical" evidence="1">
    <location>
        <begin position="240"/>
        <end position="259"/>
    </location>
</feature>
<gene>
    <name evidence="3" type="ORF">Rumeso_04600</name>
</gene>
<organism evidence="3 4">
    <name type="scientific">Rubellimicrobium mesophilum DSM 19309</name>
    <dbReference type="NCBI Taxonomy" id="442562"/>
    <lineage>
        <taxon>Bacteria</taxon>
        <taxon>Pseudomonadati</taxon>
        <taxon>Pseudomonadota</taxon>
        <taxon>Alphaproteobacteria</taxon>
        <taxon>Rhodobacterales</taxon>
        <taxon>Roseobacteraceae</taxon>
        <taxon>Rubellimicrobium</taxon>
    </lineage>
</organism>
<keyword evidence="1" id="KW-0812">Transmembrane</keyword>
<reference evidence="3 4" key="1">
    <citation type="submission" date="2013-02" db="EMBL/GenBank/DDBJ databases">
        <authorList>
            <person name="Fiebig A."/>
            <person name="Goeker M."/>
            <person name="Klenk H.-P.P."/>
        </authorList>
    </citation>
    <scope>NUCLEOTIDE SEQUENCE [LARGE SCALE GENOMIC DNA]</scope>
    <source>
        <strain evidence="3 4">DSM 19309</strain>
    </source>
</reference>
<comment type="caution">
    <text evidence="3">The sequence shown here is derived from an EMBL/GenBank/DDBJ whole genome shotgun (WGS) entry which is preliminary data.</text>
</comment>
<protein>
    <recommendedName>
        <fullName evidence="2">DUF4178 domain-containing protein</fullName>
    </recommendedName>
</protein>
<accession>A0A017HHR6</accession>
<dbReference type="PATRIC" id="fig|442562.3.peg.4530"/>
<dbReference type="OrthoDB" id="228033at2"/>
<keyword evidence="1" id="KW-1133">Transmembrane helix</keyword>
<dbReference type="EMBL" id="AOSK01000128">
    <property type="protein sequence ID" value="EYD73865.1"/>
    <property type="molecule type" value="Genomic_DNA"/>
</dbReference>
<keyword evidence="4" id="KW-1185">Reference proteome</keyword>
<dbReference type="HOGENOM" id="CLU_643696_0_0_5"/>
<proteinExistence type="predicted"/>
<name>A0A017HHR6_9RHOB</name>
<evidence type="ECO:0000313" key="4">
    <source>
        <dbReference type="Proteomes" id="UP000019666"/>
    </source>
</evidence>
<dbReference type="STRING" id="442562.Rumeso_04600"/>
<sequence length="416" mass="45235">MTRQPELRSIDCPNCGAGLEILGGGRVTTHVCGYCGSALDALENYKVLARFANMQRPFTPLSIGMEGKLGGVPFRVIGILEEEERDDEGTWRWVDHVLYSPTHGYAWLTLEDGELTWTRRFRKAVSPSWVDPSRAAAEERAAPVSVGGERFNFDEAYASRIIFVEGEFTWRPAVGDTSRTVSFKRGTRGVHFVETPTEREVETSERLPHGPTLKAFGVKDASDDLRPGTTRDDPGDDGPYMIWVSGLCGAACLIGGLALSGMSHTILPATTFTPAELPAEVEIPVDGPGLLTRIDLEGQVQSGWAWIELDLTDPEDQPVFIAGREVGYYTGRDSDGSWTENDRSTTVTFRPETAGAYTLAIAVDEAGLGEGDTPGGPIPSVTVSASAGHRRPFWLFLAGAILATVAGWQAYRRHQS</sequence>
<dbReference type="RefSeq" id="WP_051521463.1">
    <property type="nucleotide sequence ID" value="NZ_KK088600.1"/>
</dbReference>
<dbReference type="AlphaFoldDB" id="A0A017HHR6"/>
<feature type="domain" description="DUF4178" evidence="2">
    <location>
        <begin position="63"/>
        <end position="207"/>
    </location>
</feature>
<dbReference type="Pfam" id="PF13785">
    <property type="entry name" value="DUF4178"/>
    <property type="match status" value="1"/>
</dbReference>
<feature type="transmembrane region" description="Helical" evidence="1">
    <location>
        <begin position="393"/>
        <end position="411"/>
    </location>
</feature>
<evidence type="ECO:0000256" key="1">
    <source>
        <dbReference type="SAM" id="Phobius"/>
    </source>
</evidence>
<dbReference type="InterPro" id="IPR025235">
    <property type="entry name" value="DUF4178"/>
</dbReference>